<sequence>MFTKVRTYIIPICITLCLLQSITLVDTLVSASGVATPDEYIELAKRSIKNASLGAGLGISGALAGVAGYFTKTICAAGGAMATVFGTLEGKLACAASAAVFLVLSAVTGALAAGDTTAITKRDLSSSIYTGYLYHNLTGIHYSLNSAPIELTPYYNDVVSVLIEKANITNVKVADHIAANNETLNIKRDESILIHSLHFEHNGYKMHGFHFDNTIESYLEAFVSYNENSTESLQKRGTATLDWASFTEAWSDTQQEEEASGNASEEIDNGWEDWDFAKWIEHDTGNKYCLGVEWTSDRSEFMAGELYFNAYGGVDGECWDILE</sequence>
<dbReference type="Pfam" id="PF17276">
    <property type="entry name" value="DUF5341"/>
    <property type="match status" value="1"/>
</dbReference>
<reference evidence="2 3" key="1">
    <citation type="journal article" date="2011" name="Proc. Natl. Acad. Sci. U.S.A.">
        <title>Evolutionary erosion of yeast sex chromosomes by mating-type switching accidents.</title>
        <authorList>
            <person name="Gordon J.L."/>
            <person name="Armisen D."/>
            <person name="Proux-Wera E."/>
            <person name="Oheigeartaigh S.S."/>
            <person name="Byrne K.P."/>
            <person name="Wolfe K.H."/>
        </authorList>
    </citation>
    <scope>NUCLEOTIDE SEQUENCE [LARGE SCALE GENOMIC DNA]</scope>
    <source>
        <strain evidence="3">ATCC 22294 / BCRC 22015 / CBS 2517 / CECT 1963 / NBRC 1671 / NRRL Y-8276</strain>
    </source>
</reference>
<proteinExistence type="predicted"/>
<feature type="transmembrane region" description="Helical" evidence="1">
    <location>
        <begin position="92"/>
        <end position="113"/>
    </location>
</feature>
<dbReference type="RefSeq" id="XP_003958178.1">
    <property type="nucleotide sequence ID" value="XM_003958129.1"/>
</dbReference>
<keyword evidence="1" id="KW-0812">Transmembrane</keyword>
<evidence type="ECO:0000256" key="1">
    <source>
        <dbReference type="SAM" id="Phobius"/>
    </source>
</evidence>
<dbReference type="InterPro" id="IPR035237">
    <property type="entry name" value="DUF5341"/>
</dbReference>
<accession>H2AXE3</accession>
<dbReference type="InParanoid" id="H2AXE3"/>
<dbReference type="GeneID" id="13887416"/>
<dbReference type="eggNOG" id="ENOG502SQW8">
    <property type="taxonomic scope" value="Eukaryota"/>
</dbReference>
<keyword evidence="3" id="KW-1185">Reference proteome</keyword>
<evidence type="ECO:0000313" key="3">
    <source>
        <dbReference type="Proteomes" id="UP000005220"/>
    </source>
</evidence>
<dbReference type="KEGG" id="kaf:KAFR_0G00100"/>
<dbReference type="HOGENOM" id="CLU_860710_0_0_1"/>
<protein>
    <submittedName>
        <fullName evidence="2">Uncharacterized protein</fullName>
    </submittedName>
</protein>
<name>H2AXE3_KAZAF</name>
<keyword evidence="1" id="KW-0472">Membrane</keyword>
<keyword evidence="1" id="KW-1133">Transmembrane helix</keyword>
<evidence type="ECO:0000313" key="2">
    <source>
        <dbReference type="EMBL" id="CCF59043.1"/>
    </source>
</evidence>
<organism evidence="2 3">
    <name type="scientific">Kazachstania africana (strain ATCC 22294 / BCRC 22015 / CBS 2517 / CECT 1963 / NBRC 1671 / NRRL Y-8276)</name>
    <name type="common">Yeast</name>
    <name type="synonym">Kluyveromyces africanus</name>
    <dbReference type="NCBI Taxonomy" id="1071382"/>
    <lineage>
        <taxon>Eukaryota</taxon>
        <taxon>Fungi</taxon>
        <taxon>Dikarya</taxon>
        <taxon>Ascomycota</taxon>
        <taxon>Saccharomycotina</taxon>
        <taxon>Saccharomycetes</taxon>
        <taxon>Saccharomycetales</taxon>
        <taxon>Saccharomycetaceae</taxon>
        <taxon>Kazachstania</taxon>
    </lineage>
</organism>
<gene>
    <name evidence="2" type="primary">KAFR0G00100</name>
    <name evidence="2" type="ORF">KAFR_0G00100</name>
</gene>
<dbReference type="Proteomes" id="UP000005220">
    <property type="component" value="Chromosome 7"/>
</dbReference>
<dbReference type="AlphaFoldDB" id="H2AXE3"/>
<dbReference type="EMBL" id="HE650827">
    <property type="protein sequence ID" value="CCF59043.1"/>
    <property type="molecule type" value="Genomic_DNA"/>
</dbReference>